<sequence length="103" mass="10981">MMPFVENVSPPAGCCTSGTPTEHWSGKFIPTLERYSHFRPNPALGRHSGDWNYQGEGGVHVLIDSESELLNNMIAKALLGATAVKVPLSMLVDNVTGSVGKGT</sequence>
<keyword evidence="2" id="KW-1185">Reference proteome</keyword>
<dbReference type="AlphaFoldDB" id="A0A2U9B433"/>
<reference evidence="1 2" key="1">
    <citation type="submission" date="2017-12" db="EMBL/GenBank/DDBJ databases">
        <title>Integrating genomic resources of turbot (Scophthalmus maximus) in depth evaluation of genetic and physical mapping variation across individuals.</title>
        <authorList>
            <person name="Martinez P."/>
        </authorList>
    </citation>
    <scope>NUCLEOTIDE SEQUENCE [LARGE SCALE GENOMIC DNA]</scope>
</reference>
<dbReference type="Proteomes" id="UP000246464">
    <property type="component" value="Chromosome 3"/>
</dbReference>
<name>A0A2U9B433_SCOMX</name>
<accession>A0A2U9B433</accession>
<organism evidence="1 2">
    <name type="scientific">Scophthalmus maximus</name>
    <name type="common">Turbot</name>
    <name type="synonym">Psetta maxima</name>
    <dbReference type="NCBI Taxonomy" id="52904"/>
    <lineage>
        <taxon>Eukaryota</taxon>
        <taxon>Metazoa</taxon>
        <taxon>Chordata</taxon>
        <taxon>Craniata</taxon>
        <taxon>Vertebrata</taxon>
        <taxon>Euteleostomi</taxon>
        <taxon>Actinopterygii</taxon>
        <taxon>Neopterygii</taxon>
        <taxon>Teleostei</taxon>
        <taxon>Neoteleostei</taxon>
        <taxon>Acanthomorphata</taxon>
        <taxon>Carangaria</taxon>
        <taxon>Pleuronectiformes</taxon>
        <taxon>Pleuronectoidei</taxon>
        <taxon>Scophthalmidae</taxon>
        <taxon>Scophthalmus</taxon>
    </lineage>
</organism>
<evidence type="ECO:0000313" key="2">
    <source>
        <dbReference type="Proteomes" id="UP000246464"/>
    </source>
</evidence>
<dbReference type="EMBL" id="CP026245">
    <property type="protein sequence ID" value="AWO98700.1"/>
    <property type="molecule type" value="Genomic_DNA"/>
</dbReference>
<protein>
    <submittedName>
        <fullName evidence="1">Uncharacterized protein</fullName>
    </submittedName>
</protein>
<evidence type="ECO:0000313" key="1">
    <source>
        <dbReference type="EMBL" id="AWO98700.1"/>
    </source>
</evidence>
<gene>
    <name evidence="1" type="ORF">SMAX5B_019962</name>
</gene>
<proteinExistence type="predicted"/>